<organism evidence="3 4">
    <name type="scientific">Nocardioides lianchengensis</name>
    <dbReference type="NCBI Taxonomy" id="1045774"/>
    <lineage>
        <taxon>Bacteria</taxon>
        <taxon>Bacillati</taxon>
        <taxon>Actinomycetota</taxon>
        <taxon>Actinomycetes</taxon>
        <taxon>Propionibacteriales</taxon>
        <taxon>Nocardioidaceae</taxon>
        <taxon>Nocardioides</taxon>
    </lineage>
</organism>
<dbReference type="GO" id="GO:0005886">
    <property type="term" value="C:plasma membrane"/>
    <property type="evidence" value="ECO:0007669"/>
    <property type="project" value="TreeGrafter"/>
</dbReference>
<dbReference type="InterPro" id="IPR012338">
    <property type="entry name" value="Beta-lactam/transpept-like"/>
</dbReference>
<dbReference type="Gene3D" id="3.90.1310.10">
    <property type="entry name" value="Penicillin-binding protein 2a (Domain 2)"/>
    <property type="match status" value="1"/>
</dbReference>
<dbReference type="OrthoDB" id="9766847at2"/>
<protein>
    <submittedName>
        <fullName evidence="3">Peptidoglycan glycosyltransferase</fullName>
    </submittedName>
</protein>
<dbReference type="GO" id="GO:0016740">
    <property type="term" value="F:transferase activity"/>
    <property type="evidence" value="ECO:0007669"/>
    <property type="project" value="UniProtKB-KW"/>
</dbReference>
<dbReference type="Proteomes" id="UP000199034">
    <property type="component" value="Unassembled WGS sequence"/>
</dbReference>
<dbReference type="EMBL" id="FMZM01000002">
    <property type="protein sequence ID" value="SDC44454.1"/>
    <property type="molecule type" value="Genomic_DNA"/>
</dbReference>
<dbReference type="PANTHER" id="PTHR30627">
    <property type="entry name" value="PEPTIDOGLYCAN D,D-TRANSPEPTIDASE"/>
    <property type="match status" value="1"/>
</dbReference>
<evidence type="ECO:0000259" key="1">
    <source>
        <dbReference type="Pfam" id="PF00905"/>
    </source>
</evidence>
<name>A0A1G6LMS8_9ACTN</name>
<feature type="domain" description="Penicillin-binding protein transpeptidase" evidence="1">
    <location>
        <begin position="159"/>
        <end position="486"/>
    </location>
</feature>
<dbReference type="RefSeq" id="WP_090851614.1">
    <property type="nucleotide sequence ID" value="NZ_FMZM01000002.1"/>
</dbReference>
<evidence type="ECO:0000313" key="4">
    <source>
        <dbReference type="Proteomes" id="UP000199034"/>
    </source>
</evidence>
<dbReference type="InterPro" id="IPR001460">
    <property type="entry name" value="PCN-bd_Tpept"/>
</dbReference>
<gene>
    <name evidence="3" type="ORF">SAMN05421872_102300</name>
</gene>
<dbReference type="Gene3D" id="3.40.710.10">
    <property type="entry name" value="DD-peptidase/beta-lactamase superfamily"/>
    <property type="match status" value="1"/>
</dbReference>
<dbReference type="InterPro" id="IPR054120">
    <property type="entry name" value="PBPA_dimer"/>
</dbReference>
<accession>A0A1G6LMS8</accession>
<keyword evidence="3" id="KW-0808">Transferase</keyword>
<evidence type="ECO:0000259" key="2">
    <source>
        <dbReference type="Pfam" id="PF21922"/>
    </source>
</evidence>
<feature type="domain" description="Penicillin binding protein A dimerisation" evidence="2">
    <location>
        <begin position="52"/>
        <end position="134"/>
    </location>
</feature>
<dbReference type="Pfam" id="PF21922">
    <property type="entry name" value="PBP_dimer_2"/>
    <property type="match status" value="1"/>
</dbReference>
<proteinExistence type="predicted"/>
<dbReference type="AlphaFoldDB" id="A0A1G6LMS8"/>
<evidence type="ECO:0000313" key="3">
    <source>
        <dbReference type="EMBL" id="SDC44454.1"/>
    </source>
</evidence>
<dbReference type="Pfam" id="PF00905">
    <property type="entry name" value="Transpeptidase"/>
    <property type="match status" value="1"/>
</dbReference>
<dbReference type="STRING" id="1045774.SAMN05421872_102300"/>
<sequence>MNKPIRTISIFCLVLFLALMANATYLQYFRSEALNDRAENQRVFDAAFSRERGSIIVGRDAIAESVPVDDQYEFQRTYNAPFKYAPLTGFFAYAYGASQLERTQNDVLSGEDDRLFVTRLVDLLSNKGTQGGNIRLTIDPAAQDAAAEALSNVPGDVEGSVVALEPKTGKILAMVTAPSYDPNKLASHDKASVDRAWKQLTTDDSEPMLNRGTQKTLPPGSTFKLVTAAAAIEDGLAESADDQVPGGTEYQLPQTSGDTGLIDNEGRSCGTDTIPFTQALGNSCNTTFAQLAVQVGGDKLREQAEAFGFNQDYLEDLRPQAKSVFPDGANEPQTGQAGIGQYEVRATPLQMAMVAAGIANNGVVMRPYVVDEVQSADLDVVETTQPEEFSRAVKSSTAKVLTDLMTYTVNDGTASPAAIPGVQVAGKTGTAQSGQDDVSPYAWFVSFAPADDPEVAVAVMIEKADIPRGEIGGGVIGGPIAKAVMEAVIK</sequence>
<keyword evidence="4" id="KW-1185">Reference proteome</keyword>
<dbReference type="InterPro" id="IPR050515">
    <property type="entry name" value="Beta-lactam/transpept"/>
</dbReference>
<dbReference type="GO" id="GO:0071555">
    <property type="term" value="P:cell wall organization"/>
    <property type="evidence" value="ECO:0007669"/>
    <property type="project" value="TreeGrafter"/>
</dbReference>
<dbReference type="PANTHER" id="PTHR30627:SF24">
    <property type="entry name" value="PENICILLIN-BINDING PROTEIN 4B"/>
    <property type="match status" value="1"/>
</dbReference>
<dbReference type="GO" id="GO:0071972">
    <property type="term" value="F:peptidoglycan L,D-transpeptidase activity"/>
    <property type="evidence" value="ECO:0007669"/>
    <property type="project" value="TreeGrafter"/>
</dbReference>
<dbReference type="GO" id="GO:0008658">
    <property type="term" value="F:penicillin binding"/>
    <property type="evidence" value="ECO:0007669"/>
    <property type="project" value="InterPro"/>
</dbReference>
<dbReference type="SUPFAM" id="SSF56601">
    <property type="entry name" value="beta-lactamase/transpeptidase-like"/>
    <property type="match status" value="1"/>
</dbReference>
<reference evidence="3 4" key="1">
    <citation type="submission" date="2016-10" db="EMBL/GenBank/DDBJ databases">
        <authorList>
            <person name="de Groot N.N."/>
        </authorList>
    </citation>
    <scope>NUCLEOTIDE SEQUENCE [LARGE SCALE GENOMIC DNA]</scope>
    <source>
        <strain evidence="3 4">CGMCC 4.6858</strain>
    </source>
</reference>